<evidence type="ECO:0000256" key="1">
    <source>
        <dbReference type="SAM" id="MobiDB-lite"/>
    </source>
</evidence>
<gene>
    <name evidence="2" type="ORF">UFOVP755_112</name>
</gene>
<organism evidence="2">
    <name type="scientific">uncultured Caudovirales phage</name>
    <dbReference type="NCBI Taxonomy" id="2100421"/>
    <lineage>
        <taxon>Viruses</taxon>
        <taxon>Duplodnaviria</taxon>
        <taxon>Heunggongvirae</taxon>
        <taxon>Uroviricota</taxon>
        <taxon>Caudoviricetes</taxon>
        <taxon>Peduoviridae</taxon>
        <taxon>Maltschvirus</taxon>
        <taxon>Maltschvirus maltsch</taxon>
    </lineage>
</organism>
<reference evidence="2" key="1">
    <citation type="submission" date="2020-05" db="EMBL/GenBank/DDBJ databases">
        <authorList>
            <person name="Chiriac C."/>
            <person name="Salcher M."/>
            <person name="Ghai R."/>
            <person name="Kavagutti S V."/>
        </authorList>
    </citation>
    <scope>NUCLEOTIDE SEQUENCE</scope>
</reference>
<proteinExistence type="predicted"/>
<name>A0A6J7X8K3_9CAUD</name>
<evidence type="ECO:0000313" key="2">
    <source>
        <dbReference type="EMBL" id="CAB5226207.1"/>
    </source>
</evidence>
<feature type="region of interest" description="Disordered" evidence="1">
    <location>
        <begin position="220"/>
        <end position="239"/>
    </location>
</feature>
<accession>A0A6J7X8K3</accession>
<feature type="compositionally biased region" description="Acidic residues" evidence="1">
    <location>
        <begin position="230"/>
        <end position="239"/>
    </location>
</feature>
<dbReference type="EMBL" id="LR798356">
    <property type="protein sequence ID" value="CAB5226207.1"/>
    <property type="molecule type" value="Genomic_DNA"/>
</dbReference>
<sequence>MSWYNNSEQTQATDKVGRFLLMQNNGAEITFLDEATVTIDGNTVATPIKYGEYRIQIPYGFLAKLPDSKRMSADNTLSALGFKEGWNNYATSTPSCPLSSIAKPSSVAVFSVIDHSSWTSPKGKVYKDLVKLFVVKRSSPTWGILQKQIEKRGGSLRGCRYSVERVGDKSPSVGNVFEFLEKVDATNLPKAVDYGKVLTPKNEFELSKLITLLGGQSAEDNEDAHNTFATDDDDGDVPF</sequence>
<protein>
    <submittedName>
        <fullName evidence="2">Uncharacterized protein</fullName>
    </submittedName>
</protein>